<accession>A0AAW1MI06</accession>
<comment type="caution">
    <text evidence="1">The sequence shown here is derived from an EMBL/GenBank/DDBJ whole genome shotgun (WGS) entry which is preliminary data.</text>
</comment>
<protein>
    <submittedName>
        <fullName evidence="1">Uncharacterized protein</fullName>
    </submittedName>
</protein>
<name>A0AAW1MI06_POPJA</name>
<dbReference type="EMBL" id="JASPKY010000047">
    <property type="protein sequence ID" value="KAK9745621.1"/>
    <property type="molecule type" value="Genomic_DNA"/>
</dbReference>
<evidence type="ECO:0000313" key="1">
    <source>
        <dbReference type="EMBL" id="KAK9745621.1"/>
    </source>
</evidence>
<reference evidence="1 2" key="1">
    <citation type="journal article" date="2024" name="BMC Genomics">
        <title>De novo assembly and annotation of Popillia japonica's genome with initial clues to its potential as an invasive pest.</title>
        <authorList>
            <person name="Cucini C."/>
            <person name="Boschi S."/>
            <person name="Funari R."/>
            <person name="Cardaioli E."/>
            <person name="Iannotti N."/>
            <person name="Marturano G."/>
            <person name="Paoli F."/>
            <person name="Bruttini M."/>
            <person name="Carapelli A."/>
            <person name="Frati F."/>
            <person name="Nardi F."/>
        </authorList>
    </citation>
    <scope>NUCLEOTIDE SEQUENCE [LARGE SCALE GENOMIC DNA]</scope>
    <source>
        <strain evidence="1">DMR45628</strain>
    </source>
</reference>
<gene>
    <name evidence="1" type="ORF">QE152_g6828</name>
</gene>
<keyword evidence="2" id="KW-1185">Reference proteome</keyword>
<dbReference type="Proteomes" id="UP001458880">
    <property type="component" value="Unassembled WGS sequence"/>
</dbReference>
<organism evidence="1 2">
    <name type="scientific">Popillia japonica</name>
    <name type="common">Japanese beetle</name>
    <dbReference type="NCBI Taxonomy" id="7064"/>
    <lineage>
        <taxon>Eukaryota</taxon>
        <taxon>Metazoa</taxon>
        <taxon>Ecdysozoa</taxon>
        <taxon>Arthropoda</taxon>
        <taxon>Hexapoda</taxon>
        <taxon>Insecta</taxon>
        <taxon>Pterygota</taxon>
        <taxon>Neoptera</taxon>
        <taxon>Endopterygota</taxon>
        <taxon>Coleoptera</taxon>
        <taxon>Polyphaga</taxon>
        <taxon>Scarabaeiformia</taxon>
        <taxon>Scarabaeidae</taxon>
        <taxon>Rutelinae</taxon>
        <taxon>Popillia</taxon>
    </lineage>
</organism>
<dbReference type="AlphaFoldDB" id="A0AAW1MI06"/>
<sequence length="95" mass="10354">MGSYVEELSLRLSLMAANCSEKGETLENCSEKGETLDPSFAKVRDINYLNNKCVYLEQLLNIRKDAKMGSEAAGNVYIEESNPTPTTGGKITATS</sequence>
<evidence type="ECO:0000313" key="2">
    <source>
        <dbReference type="Proteomes" id="UP001458880"/>
    </source>
</evidence>
<proteinExistence type="predicted"/>